<name>A0ABS2E512_9FIRM</name>
<dbReference type="RefSeq" id="WP_205147555.1">
    <property type="nucleotide sequence ID" value="NZ_JACLYY010000001.1"/>
</dbReference>
<evidence type="ECO:0000256" key="1">
    <source>
        <dbReference type="SAM" id="Phobius"/>
    </source>
</evidence>
<feature type="transmembrane region" description="Helical" evidence="1">
    <location>
        <begin position="30"/>
        <end position="49"/>
    </location>
</feature>
<evidence type="ECO:0008006" key="4">
    <source>
        <dbReference type="Google" id="ProtNLM"/>
    </source>
</evidence>
<keyword evidence="3" id="KW-1185">Reference proteome</keyword>
<accession>A0ABS2E512</accession>
<organism evidence="2 3">
    <name type="scientific">Faecalicatena fissicatena</name>
    <dbReference type="NCBI Taxonomy" id="290055"/>
    <lineage>
        <taxon>Bacteria</taxon>
        <taxon>Bacillati</taxon>
        <taxon>Bacillota</taxon>
        <taxon>Clostridia</taxon>
        <taxon>Lachnospirales</taxon>
        <taxon>Lachnospiraceae</taxon>
        <taxon>Faecalicatena</taxon>
    </lineage>
</organism>
<protein>
    <recommendedName>
        <fullName evidence="4">DUF3953 domain-containing protein</fullName>
    </recommendedName>
</protein>
<feature type="transmembrane region" description="Helical" evidence="1">
    <location>
        <begin position="55"/>
        <end position="74"/>
    </location>
</feature>
<keyword evidence="1" id="KW-0812">Transmembrane</keyword>
<gene>
    <name evidence="2" type="ORF">H7U36_01095</name>
</gene>
<comment type="caution">
    <text evidence="2">The sequence shown here is derived from an EMBL/GenBank/DDBJ whole genome shotgun (WGS) entry which is preliminary data.</text>
</comment>
<proteinExistence type="predicted"/>
<dbReference type="InterPro" id="IPR045620">
    <property type="entry name" value="DUF6442"/>
</dbReference>
<keyword evidence="1" id="KW-0472">Membrane</keyword>
<feature type="transmembrane region" description="Helical" evidence="1">
    <location>
        <begin position="81"/>
        <end position="99"/>
    </location>
</feature>
<keyword evidence="1" id="KW-1133">Transmembrane helix</keyword>
<evidence type="ECO:0000313" key="2">
    <source>
        <dbReference type="EMBL" id="MBM6736707.1"/>
    </source>
</evidence>
<reference evidence="2 3" key="1">
    <citation type="journal article" date="2021" name="Sci. Rep.">
        <title>The distribution of antibiotic resistance genes in chicken gut microbiota commensals.</title>
        <authorList>
            <person name="Juricova H."/>
            <person name="Matiasovicova J."/>
            <person name="Kubasova T."/>
            <person name="Cejkova D."/>
            <person name="Rychlik I."/>
        </authorList>
    </citation>
    <scope>NUCLEOTIDE SEQUENCE [LARGE SCALE GENOMIC DNA]</scope>
    <source>
        <strain evidence="2 3">An773</strain>
    </source>
</reference>
<dbReference type="EMBL" id="JACLYY010000001">
    <property type="protein sequence ID" value="MBM6736707.1"/>
    <property type="molecule type" value="Genomic_DNA"/>
</dbReference>
<sequence>MNREEILLRAKRDNYLGDEREREVRLKRDAFSLWGLIVLGAVIMIIKIVQTESPADIISLLFCTSGLGFAYEGLKLNQKHSLIAGIVLLILCACFFYIFCMGLF</sequence>
<dbReference type="Pfam" id="PF20040">
    <property type="entry name" value="DUF6442"/>
    <property type="match status" value="1"/>
</dbReference>
<dbReference type="Proteomes" id="UP000716906">
    <property type="component" value="Unassembled WGS sequence"/>
</dbReference>
<evidence type="ECO:0000313" key="3">
    <source>
        <dbReference type="Proteomes" id="UP000716906"/>
    </source>
</evidence>